<comment type="caution">
    <text evidence="1">The sequence shown here is derived from an EMBL/GenBank/DDBJ whole genome shotgun (WGS) entry which is preliminary data.</text>
</comment>
<name>A0ABQ6JQ31_9ACTN</name>
<protein>
    <recommendedName>
        <fullName evidence="3">NUDIX hydrolase</fullName>
    </recommendedName>
</protein>
<keyword evidence="2" id="KW-1185">Reference proteome</keyword>
<reference evidence="2" key="1">
    <citation type="journal article" date="2019" name="Int. J. Syst. Evol. Microbiol.">
        <title>The Global Catalogue of Microorganisms (GCM) 10K type strain sequencing project: providing services to taxonomists for standard genome sequencing and annotation.</title>
        <authorList>
            <consortium name="The Broad Institute Genomics Platform"/>
            <consortium name="The Broad Institute Genome Sequencing Center for Infectious Disease"/>
            <person name="Wu L."/>
            <person name="Ma J."/>
        </authorList>
    </citation>
    <scope>NUCLEOTIDE SEQUENCE [LARGE SCALE GENOMIC DNA]</scope>
    <source>
        <strain evidence="2">NBRC 108730</strain>
    </source>
</reference>
<evidence type="ECO:0000313" key="2">
    <source>
        <dbReference type="Proteomes" id="UP001157017"/>
    </source>
</evidence>
<sequence length="107" mass="11587">MDPDDLGDPVWVRRHRLPGAVDLREVYYLLRLDEHGLDLDLARVDAGFLAAEGVTGVRWFTVDELERLRGAAAGEIVAPRDLATLLPPLLAADPSAGRPAAPVEVPV</sequence>
<dbReference type="EMBL" id="BSUZ01000001">
    <property type="protein sequence ID" value="GMA88825.1"/>
    <property type="molecule type" value="Genomic_DNA"/>
</dbReference>
<dbReference type="Proteomes" id="UP001157017">
    <property type="component" value="Unassembled WGS sequence"/>
</dbReference>
<accession>A0ABQ6JQ31</accession>
<proteinExistence type="predicted"/>
<gene>
    <name evidence="1" type="ORF">GCM10025868_40750</name>
</gene>
<evidence type="ECO:0000313" key="1">
    <source>
        <dbReference type="EMBL" id="GMA88825.1"/>
    </source>
</evidence>
<organism evidence="1 2">
    <name type="scientific">Angustibacter aerolatus</name>
    <dbReference type="NCBI Taxonomy" id="1162965"/>
    <lineage>
        <taxon>Bacteria</taxon>
        <taxon>Bacillati</taxon>
        <taxon>Actinomycetota</taxon>
        <taxon>Actinomycetes</taxon>
        <taxon>Kineosporiales</taxon>
        <taxon>Kineosporiaceae</taxon>
    </lineage>
</organism>
<evidence type="ECO:0008006" key="3">
    <source>
        <dbReference type="Google" id="ProtNLM"/>
    </source>
</evidence>